<reference evidence="13" key="1">
    <citation type="journal article" date="2021" name="PeerJ">
        <title>Extensive microbial diversity within the chicken gut microbiome revealed by metagenomics and culture.</title>
        <authorList>
            <person name="Gilroy R."/>
            <person name="Ravi A."/>
            <person name="Getino M."/>
            <person name="Pursley I."/>
            <person name="Horton D.L."/>
            <person name="Alikhan N.F."/>
            <person name="Baker D."/>
            <person name="Gharbi K."/>
            <person name="Hall N."/>
            <person name="Watson M."/>
            <person name="Adriaenssens E.M."/>
            <person name="Foster-Nyarko E."/>
            <person name="Jarju S."/>
            <person name="Secka A."/>
            <person name="Antonio M."/>
            <person name="Oren A."/>
            <person name="Chaudhuri R.R."/>
            <person name="La Ragione R."/>
            <person name="Hildebrand F."/>
            <person name="Pallen M.J."/>
        </authorList>
    </citation>
    <scope>NUCLEOTIDE SEQUENCE</scope>
    <source>
        <strain evidence="13">CHK188-5543</strain>
    </source>
</reference>
<evidence type="ECO:0000256" key="7">
    <source>
        <dbReference type="ARBA" id="ARBA00022833"/>
    </source>
</evidence>
<dbReference type="NCBIfam" id="TIGR01882">
    <property type="entry name" value="peptidase-T"/>
    <property type="match status" value="1"/>
</dbReference>
<gene>
    <name evidence="13" type="primary">pepT</name>
    <name evidence="13" type="ORF">H9736_04600</name>
</gene>
<dbReference type="GO" id="GO:0008237">
    <property type="term" value="F:metallopeptidase activity"/>
    <property type="evidence" value="ECO:0007669"/>
    <property type="project" value="UniProtKB-KW"/>
</dbReference>
<keyword evidence="8" id="KW-0482">Metalloprotease</keyword>
<keyword evidence="5 11" id="KW-0479">Metal-binding</keyword>
<comment type="catalytic activity">
    <reaction evidence="1">
        <text>Release of the N-terminal residue from a tripeptide.</text>
        <dbReference type="EC" id="3.4.11.4"/>
    </reaction>
</comment>
<proteinExistence type="inferred from homology"/>
<sequence>MRAYERFLQYVKVDTQSDPASPATPSTEKQKDLGRMLVEEMTRMGLERVRMSETGYAYGEIPANVEGKPTLGLIAHMDTTPDLTGARVNPRIVKGYDGGVIPLGESGEVLDPAKFPHLLQYVGQDLIVTDGTTLLGADDKAGVAEILTAAELVLSENRPHGRVAIGFTVDEEIGRGADHFDLAGFGADFAYTVDGGQVGELEYENFNAAAATVTVHGVHIHPGDAKDRMKNACLIALEFQNMLPAADTPAHTSGYEGFFHLGHMEGREELARLEYIVRDHDWEKFQAKKAQMERIARYLNETYGAGTVELTLEDSYYNMKEKLRPHMHLIENAKAAMAACGVTPIIQPIRGGTDGANLTYQGLPCPNLATGGHNAHSRHEYIPVQSMDATAQVLAKLIEIYAE</sequence>
<feature type="binding site" evidence="11">
    <location>
        <position position="138"/>
    </location>
    <ligand>
        <name>Zn(2+)</name>
        <dbReference type="ChEBI" id="CHEBI:29105"/>
        <label>2</label>
    </ligand>
</feature>
<dbReference type="InterPro" id="IPR036264">
    <property type="entry name" value="Bact_exopeptidase_dim_dom"/>
</dbReference>
<evidence type="ECO:0000313" key="13">
    <source>
        <dbReference type="EMBL" id="HIX65509.1"/>
    </source>
</evidence>
<dbReference type="PANTHER" id="PTHR42994">
    <property type="entry name" value="PEPTIDASE T"/>
    <property type="match status" value="1"/>
</dbReference>
<evidence type="ECO:0000256" key="1">
    <source>
        <dbReference type="ARBA" id="ARBA00000870"/>
    </source>
</evidence>
<evidence type="ECO:0000256" key="6">
    <source>
        <dbReference type="ARBA" id="ARBA00022801"/>
    </source>
</evidence>
<dbReference type="GO" id="GO:0006518">
    <property type="term" value="P:peptide metabolic process"/>
    <property type="evidence" value="ECO:0007669"/>
    <property type="project" value="InterPro"/>
</dbReference>
<dbReference type="GO" id="GO:0006508">
    <property type="term" value="P:proteolysis"/>
    <property type="evidence" value="ECO:0007669"/>
    <property type="project" value="UniProtKB-UniRule"/>
</dbReference>
<dbReference type="PANTHER" id="PTHR42994:SF1">
    <property type="entry name" value="PEPTIDASE T"/>
    <property type="match status" value="1"/>
</dbReference>
<feature type="domain" description="Peptidase M20 dimerisation" evidence="12">
    <location>
        <begin position="203"/>
        <end position="305"/>
    </location>
</feature>
<organism evidence="13 14">
    <name type="scientific">Candidatus Anaerotruncus excrementipullorum</name>
    <dbReference type="NCBI Taxonomy" id="2838465"/>
    <lineage>
        <taxon>Bacteria</taxon>
        <taxon>Bacillati</taxon>
        <taxon>Bacillota</taxon>
        <taxon>Clostridia</taxon>
        <taxon>Eubacteriales</taxon>
        <taxon>Oscillospiraceae</taxon>
        <taxon>Anaerotruncus</taxon>
    </lineage>
</organism>
<keyword evidence="4" id="KW-0645">Protease</keyword>
<protein>
    <recommendedName>
        <fullName evidence="9">Peptidase T</fullName>
        <ecNumber evidence="9">3.4.11.4</ecNumber>
    </recommendedName>
</protein>
<name>A0A9D1WR06_9FIRM</name>
<evidence type="ECO:0000256" key="2">
    <source>
        <dbReference type="ARBA" id="ARBA00009692"/>
    </source>
</evidence>
<reference evidence="13" key="2">
    <citation type="submission" date="2021-04" db="EMBL/GenBank/DDBJ databases">
        <authorList>
            <person name="Gilroy R."/>
        </authorList>
    </citation>
    <scope>NUCLEOTIDE SEQUENCE</scope>
    <source>
        <strain evidence="13">CHK188-5543</strain>
    </source>
</reference>
<dbReference type="GO" id="GO:0005829">
    <property type="term" value="C:cytosol"/>
    <property type="evidence" value="ECO:0007669"/>
    <property type="project" value="TreeGrafter"/>
</dbReference>
<comment type="similarity">
    <text evidence="2">Belongs to the peptidase M20B family.</text>
</comment>
<evidence type="ECO:0000256" key="10">
    <source>
        <dbReference type="PIRSR" id="PIRSR037215-1"/>
    </source>
</evidence>
<comment type="cofactor">
    <cofactor evidence="11">
        <name>Zn(2+)</name>
        <dbReference type="ChEBI" id="CHEBI:29105"/>
    </cofactor>
    <text evidence="11">Binds 2 Zn(2+) ions per subunit.</text>
</comment>
<dbReference type="InterPro" id="IPR011650">
    <property type="entry name" value="Peptidase_M20_dimer"/>
</dbReference>
<dbReference type="GO" id="GO:0045148">
    <property type="term" value="F:tripeptide aminopeptidase activity"/>
    <property type="evidence" value="ECO:0007669"/>
    <property type="project" value="UniProtKB-UniRule"/>
</dbReference>
<comment type="caution">
    <text evidence="13">The sequence shown here is derived from an EMBL/GenBank/DDBJ whole genome shotgun (WGS) entry which is preliminary data.</text>
</comment>
<feature type="binding site" evidence="11">
    <location>
        <position position="194"/>
    </location>
    <ligand>
        <name>Zn(2+)</name>
        <dbReference type="ChEBI" id="CHEBI:29105"/>
        <label>1</label>
    </ligand>
</feature>
<evidence type="ECO:0000313" key="14">
    <source>
        <dbReference type="Proteomes" id="UP000886800"/>
    </source>
</evidence>
<dbReference type="Pfam" id="PF07687">
    <property type="entry name" value="M20_dimer"/>
    <property type="match status" value="1"/>
</dbReference>
<evidence type="ECO:0000256" key="8">
    <source>
        <dbReference type="ARBA" id="ARBA00023049"/>
    </source>
</evidence>
<evidence type="ECO:0000259" key="12">
    <source>
        <dbReference type="Pfam" id="PF07687"/>
    </source>
</evidence>
<feature type="active site" description="Proton acceptor" evidence="10">
    <location>
        <position position="171"/>
    </location>
</feature>
<dbReference type="AlphaFoldDB" id="A0A9D1WR06"/>
<dbReference type="Pfam" id="PF01546">
    <property type="entry name" value="Peptidase_M20"/>
    <property type="match status" value="1"/>
</dbReference>
<keyword evidence="6 13" id="KW-0378">Hydrolase</keyword>
<dbReference type="GO" id="GO:0008270">
    <property type="term" value="F:zinc ion binding"/>
    <property type="evidence" value="ECO:0007669"/>
    <property type="project" value="InterPro"/>
</dbReference>
<dbReference type="EMBL" id="DXES01000101">
    <property type="protein sequence ID" value="HIX65509.1"/>
    <property type="molecule type" value="Genomic_DNA"/>
</dbReference>
<evidence type="ECO:0000256" key="5">
    <source>
        <dbReference type="ARBA" id="ARBA00022723"/>
    </source>
</evidence>
<dbReference type="PROSITE" id="PS00758">
    <property type="entry name" value="ARGE_DAPE_CPG2_1"/>
    <property type="match status" value="1"/>
</dbReference>
<dbReference type="NCBIfam" id="NF009920">
    <property type="entry name" value="PRK13381.1"/>
    <property type="match status" value="1"/>
</dbReference>
<dbReference type="NCBIfam" id="NF003976">
    <property type="entry name" value="PRK05469.1"/>
    <property type="match status" value="1"/>
</dbReference>
<accession>A0A9D1WR06</accession>
<dbReference type="PIRSF" id="PIRSF037215">
    <property type="entry name" value="Peptidase_M20B"/>
    <property type="match status" value="1"/>
</dbReference>
<evidence type="ECO:0000256" key="3">
    <source>
        <dbReference type="ARBA" id="ARBA00022438"/>
    </source>
</evidence>
<evidence type="ECO:0000256" key="9">
    <source>
        <dbReference type="NCBIfam" id="TIGR01882"/>
    </source>
</evidence>
<feature type="binding site" evidence="11">
    <location>
        <position position="138"/>
    </location>
    <ligand>
        <name>Zn(2+)</name>
        <dbReference type="ChEBI" id="CHEBI:29105"/>
        <label>1</label>
    </ligand>
</feature>
<dbReference type="CDD" id="cd03892">
    <property type="entry name" value="M20_peptT"/>
    <property type="match status" value="1"/>
</dbReference>
<dbReference type="SUPFAM" id="SSF55031">
    <property type="entry name" value="Bacterial exopeptidase dimerisation domain"/>
    <property type="match status" value="1"/>
</dbReference>
<keyword evidence="3 13" id="KW-0031">Aminopeptidase</keyword>
<feature type="active site" evidence="10">
    <location>
        <position position="78"/>
    </location>
</feature>
<evidence type="ECO:0000256" key="4">
    <source>
        <dbReference type="ARBA" id="ARBA00022670"/>
    </source>
</evidence>
<dbReference type="EC" id="3.4.11.4" evidence="9"/>
<dbReference type="SUPFAM" id="SSF53187">
    <property type="entry name" value="Zn-dependent exopeptidases"/>
    <property type="match status" value="1"/>
</dbReference>
<dbReference type="Gene3D" id="3.40.630.10">
    <property type="entry name" value="Zn peptidases"/>
    <property type="match status" value="1"/>
</dbReference>
<feature type="binding site" evidence="11">
    <location>
        <position position="376"/>
    </location>
    <ligand>
        <name>Zn(2+)</name>
        <dbReference type="ChEBI" id="CHEBI:29105"/>
        <label>2</label>
    </ligand>
</feature>
<dbReference type="InterPro" id="IPR002933">
    <property type="entry name" value="Peptidase_M20"/>
</dbReference>
<dbReference type="Gene3D" id="3.30.70.360">
    <property type="match status" value="1"/>
</dbReference>
<feature type="binding site" evidence="11">
    <location>
        <position position="172"/>
    </location>
    <ligand>
        <name>Zn(2+)</name>
        <dbReference type="ChEBI" id="CHEBI:29105"/>
        <label>2</label>
    </ligand>
</feature>
<dbReference type="Proteomes" id="UP000886800">
    <property type="component" value="Unassembled WGS sequence"/>
</dbReference>
<dbReference type="InterPro" id="IPR010161">
    <property type="entry name" value="Peptidase_M20B"/>
</dbReference>
<dbReference type="PROSITE" id="PS00759">
    <property type="entry name" value="ARGE_DAPE_CPG2_2"/>
    <property type="match status" value="1"/>
</dbReference>
<keyword evidence="7 11" id="KW-0862">Zinc</keyword>
<dbReference type="InterPro" id="IPR001261">
    <property type="entry name" value="ArgE/DapE_CS"/>
</dbReference>
<evidence type="ECO:0000256" key="11">
    <source>
        <dbReference type="PIRSR" id="PIRSR037215-2"/>
    </source>
</evidence>
<feature type="binding site" evidence="11">
    <location>
        <position position="76"/>
    </location>
    <ligand>
        <name>Zn(2+)</name>
        <dbReference type="ChEBI" id="CHEBI:29105"/>
        <label>1</label>
    </ligand>
</feature>